<evidence type="ECO:0000313" key="1">
    <source>
        <dbReference type="EMBL" id="KTB32132.1"/>
    </source>
</evidence>
<protein>
    <submittedName>
        <fullName evidence="1">Uncharacterized protein</fullName>
    </submittedName>
</protein>
<dbReference type="PROSITE" id="PS00251">
    <property type="entry name" value="THD_1"/>
    <property type="match status" value="1"/>
</dbReference>
<dbReference type="EMBL" id="LATX01002254">
    <property type="protein sequence ID" value="KTB32132.1"/>
    <property type="molecule type" value="Genomic_DNA"/>
</dbReference>
<organism evidence="1 2">
    <name type="scientific">Moniliophthora roreri</name>
    <name type="common">Frosty pod rot fungus</name>
    <name type="synonym">Monilia roreri</name>
    <dbReference type="NCBI Taxonomy" id="221103"/>
    <lineage>
        <taxon>Eukaryota</taxon>
        <taxon>Fungi</taxon>
        <taxon>Dikarya</taxon>
        <taxon>Basidiomycota</taxon>
        <taxon>Agaricomycotina</taxon>
        <taxon>Agaricomycetes</taxon>
        <taxon>Agaricomycetidae</taxon>
        <taxon>Agaricales</taxon>
        <taxon>Marasmiineae</taxon>
        <taxon>Marasmiaceae</taxon>
        <taxon>Moniliophthora</taxon>
    </lineage>
</organism>
<comment type="caution">
    <text evidence="1">The sequence shown here is derived from an EMBL/GenBank/DDBJ whole genome shotgun (WGS) entry which is preliminary data.</text>
</comment>
<accession>A0A0W0F7A7</accession>
<gene>
    <name evidence="1" type="ORF">WG66_15298</name>
</gene>
<evidence type="ECO:0000313" key="2">
    <source>
        <dbReference type="Proteomes" id="UP000054988"/>
    </source>
</evidence>
<name>A0A0W0F7A7_MONRR</name>
<dbReference type="AlphaFoldDB" id="A0A0W0F7A7"/>
<dbReference type="Proteomes" id="UP000054988">
    <property type="component" value="Unassembled WGS sequence"/>
</dbReference>
<dbReference type="InterPro" id="IPR021184">
    <property type="entry name" value="TNF_CS"/>
</dbReference>
<sequence>MLFLKVRENRWSQRAAVAVGYDGLYYIRILVLLHKGEVERKTHLIVVTDAER</sequence>
<proteinExistence type="predicted"/>
<reference evidence="1 2" key="1">
    <citation type="submission" date="2015-12" db="EMBL/GenBank/DDBJ databases">
        <title>Draft genome sequence of Moniliophthora roreri, the causal agent of frosty pod rot of cacao.</title>
        <authorList>
            <person name="Aime M.C."/>
            <person name="Diaz-Valderrama J.R."/>
            <person name="Kijpornyongpan T."/>
            <person name="Phillips-Mora W."/>
        </authorList>
    </citation>
    <scope>NUCLEOTIDE SEQUENCE [LARGE SCALE GENOMIC DNA]</scope>
    <source>
        <strain evidence="1 2">MCA 2952</strain>
    </source>
</reference>